<dbReference type="InterPro" id="IPR050245">
    <property type="entry name" value="PrsA_foldase"/>
</dbReference>
<evidence type="ECO:0000256" key="1">
    <source>
        <dbReference type="PROSITE-ProRule" id="PRU00278"/>
    </source>
</evidence>
<dbReference type="RefSeq" id="WP_346820702.1">
    <property type="nucleotide sequence ID" value="NZ_JBDKWZ010000004.1"/>
</dbReference>
<reference evidence="4 5" key="1">
    <citation type="submission" date="2024-04" db="EMBL/GenBank/DDBJ databases">
        <title>Novel genus in family Flammeovirgaceae.</title>
        <authorList>
            <person name="Nguyen T.H."/>
            <person name="Vuong T.Q."/>
            <person name="Le H."/>
            <person name="Kim S.-G."/>
        </authorList>
    </citation>
    <scope>NUCLEOTIDE SEQUENCE [LARGE SCALE GENOMIC DNA]</scope>
    <source>
        <strain evidence="4 5">JCM 23209</strain>
    </source>
</reference>
<keyword evidence="1 4" id="KW-0413">Isomerase</keyword>
<dbReference type="InterPro" id="IPR023058">
    <property type="entry name" value="PPIase_PpiC_CS"/>
</dbReference>
<dbReference type="EC" id="5.2.1.8" evidence="4"/>
<dbReference type="PROSITE" id="PS01096">
    <property type="entry name" value="PPIC_PPIASE_1"/>
    <property type="match status" value="1"/>
</dbReference>
<gene>
    <name evidence="4" type="ORF">AAG747_08370</name>
</gene>
<dbReference type="EMBL" id="JBDKWZ010000004">
    <property type="protein sequence ID" value="MEN7547920.1"/>
    <property type="molecule type" value="Genomic_DNA"/>
</dbReference>
<evidence type="ECO:0000256" key="2">
    <source>
        <dbReference type="SAM" id="SignalP"/>
    </source>
</evidence>
<proteinExistence type="predicted"/>
<feature type="domain" description="PpiC" evidence="3">
    <location>
        <begin position="131"/>
        <end position="233"/>
    </location>
</feature>
<evidence type="ECO:0000259" key="3">
    <source>
        <dbReference type="PROSITE" id="PS50198"/>
    </source>
</evidence>
<accession>A0AAW9S664</accession>
<sequence length="743" mass="86522">MKKLLFPLLVFTCYFFSCKNTQSPSPTPDLDPTQTLFTVGEQTVPVGNFIYLYNKNYQKSKDAYTEASLNEYLDLYIHFKLKVKEAEALQLDRQPGFQQEYNSYIQQLSQSYLTDREFNQKLLKETYQRMQTEVKASHLLIKLDADATPADTLKAFQKVLQLREKAIQGEDFAQLAYQHSEDPSAKENRGMLGYFTALQMVYPFENAAYTTKVGSVSQVVRTQFGYHILKVWDKRPSNGQAKVAHIMVRATDGISAEDSTQAHKKIIEIHHKLKEGERWDELCKHFSDDFRSKDKAGELPWFSTGQMPAPFTEAAFSLQKVGEISSPVKTPYGWHLIRLLNKKSLEPFEKIRPTLESKIKRDSRSEISKKQFLRKLKKDNHFQENRETAAQVLASLEQQQTIPDSNAVLFTLNQTPYKAGDFFAFYQTQNRQNSHTKYESFVEHSLMEYEKDHLAEKYPDYRHLSQEYREGLLLFKIMEDSVWNKAMQDTAGLHLYFQENQHNYRWKKRLKGSIFDVVNDSILQEVKEDLQKVSFEVSPYGFKPLLFKPMTTEFTSASAREFRKIEAYMKSNPSYEAKVTVFLRANEPITLAGQRAELLTSRLKQYVLSEKQITVTGTNTLLSSEEGETKIQLLTQNRKYLANKYNHHNPLAVKYIEGIFEKDNHPALEKMPWKKGNHQVKIDKRIYYILVEEVIPSQPKALSEIKGQVIADYQNHLEALWLKRLQQKYPVKVQEEVIKKLVR</sequence>
<dbReference type="AlphaFoldDB" id="A0AAW9S664"/>
<dbReference type="PROSITE" id="PS50198">
    <property type="entry name" value="PPIC_PPIASE_2"/>
    <property type="match status" value="2"/>
</dbReference>
<dbReference type="InterPro" id="IPR000297">
    <property type="entry name" value="PPIase_PpiC"/>
</dbReference>
<protein>
    <submittedName>
        <fullName evidence="4">Peptidylprolyl isomerase</fullName>
        <ecNumber evidence="4">5.2.1.8</ecNumber>
    </submittedName>
</protein>
<dbReference type="SUPFAM" id="SSF54534">
    <property type="entry name" value="FKBP-like"/>
    <property type="match status" value="2"/>
</dbReference>
<evidence type="ECO:0000313" key="5">
    <source>
        <dbReference type="Proteomes" id="UP001403385"/>
    </source>
</evidence>
<dbReference type="Proteomes" id="UP001403385">
    <property type="component" value="Unassembled WGS sequence"/>
</dbReference>
<comment type="caution">
    <text evidence="4">The sequence shown here is derived from an EMBL/GenBank/DDBJ whole genome shotgun (WGS) entry which is preliminary data.</text>
</comment>
<organism evidence="4 5">
    <name type="scientific">Rapidithrix thailandica</name>
    <dbReference type="NCBI Taxonomy" id="413964"/>
    <lineage>
        <taxon>Bacteria</taxon>
        <taxon>Pseudomonadati</taxon>
        <taxon>Bacteroidota</taxon>
        <taxon>Cytophagia</taxon>
        <taxon>Cytophagales</taxon>
        <taxon>Flammeovirgaceae</taxon>
        <taxon>Rapidithrix</taxon>
    </lineage>
</organism>
<dbReference type="PANTHER" id="PTHR47245:SF2">
    <property type="entry name" value="PEPTIDYL-PROLYL CIS-TRANS ISOMERASE HP_0175-RELATED"/>
    <property type="match status" value="1"/>
</dbReference>
<dbReference type="Pfam" id="PF00639">
    <property type="entry name" value="Rotamase"/>
    <property type="match status" value="1"/>
</dbReference>
<dbReference type="PANTHER" id="PTHR47245">
    <property type="entry name" value="PEPTIDYLPROLYL ISOMERASE"/>
    <property type="match status" value="1"/>
</dbReference>
<feature type="domain" description="PpiC" evidence="3">
    <location>
        <begin position="238"/>
        <end position="341"/>
    </location>
</feature>
<keyword evidence="5" id="KW-1185">Reference proteome</keyword>
<dbReference type="InterPro" id="IPR046357">
    <property type="entry name" value="PPIase_dom_sf"/>
</dbReference>
<dbReference type="GO" id="GO:0003755">
    <property type="term" value="F:peptidyl-prolyl cis-trans isomerase activity"/>
    <property type="evidence" value="ECO:0007669"/>
    <property type="project" value="UniProtKB-KW"/>
</dbReference>
<evidence type="ECO:0000313" key="4">
    <source>
        <dbReference type="EMBL" id="MEN7547920.1"/>
    </source>
</evidence>
<keyword evidence="2" id="KW-0732">Signal</keyword>
<name>A0AAW9S664_9BACT</name>
<dbReference type="Pfam" id="PF13616">
    <property type="entry name" value="Rotamase_3"/>
    <property type="match status" value="1"/>
</dbReference>
<feature type="chain" id="PRO_5043981851" evidence="2">
    <location>
        <begin position="20"/>
        <end position="743"/>
    </location>
</feature>
<feature type="signal peptide" evidence="2">
    <location>
        <begin position="1"/>
        <end position="19"/>
    </location>
</feature>
<keyword evidence="1" id="KW-0697">Rotamase</keyword>
<dbReference type="Gene3D" id="3.10.50.40">
    <property type="match status" value="2"/>
</dbReference>